<dbReference type="InterPro" id="IPR016024">
    <property type="entry name" value="ARM-type_fold"/>
</dbReference>
<evidence type="ECO:0000256" key="5">
    <source>
        <dbReference type="ARBA" id="ARBA00023136"/>
    </source>
</evidence>
<gene>
    <name evidence="9" type="ORF">TCIL3000_10_6910</name>
</gene>
<evidence type="ECO:0000259" key="8">
    <source>
        <dbReference type="Pfam" id="PF01602"/>
    </source>
</evidence>
<keyword evidence="5 6" id="KW-0472">Membrane</keyword>
<evidence type="ECO:0000256" key="2">
    <source>
        <dbReference type="ARBA" id="ARBA00006613"/>
    </source>
</evidence>
<dbReference type="VEuPathDB" id="TriTrypDB:TcIL3000_10_6910"/>
<evidence type="ECO:0000256" key="6">
    <source>
        <dbReference type="PIRNR" id="PIRNR002291"/>
    </source>
</evidence>
<sequence>MDAVLRKVEKFKQNFLRSGGGTKFFASAWRGEGTELQKELNSNDKDRQKNAVKRIIAGMTLGRDVSHLFMDVVKLGQTNNIELKKLVYLYVLNNAKLQPGKALMAVNTFLQDTTNTSPIVRALAVRTMMCVRVDSVTEYTLEPLRRAVNDEDPYVRKSAAIGIGKLFHNNMRLYEDQGFEAELMKLLRDRVAVVCANAAAVVMEVNTNGTTPIALQHAHIVHLLDHLPSTAEWGQLNILELVAATPPCDESHAMEVVARVIPQLNHNNQSVVMGAIKVVINYIGRCGDGMVDEIGARINSALVALSGGAPELQYVVCKNIHALHVLFPSLLCNNLSSFYVRFSDPLYVKLEKLRLLLKLVTKLTATNILKELEEYSTEVDILFAEEVVKGVAELALKIDTVSESCVALLLRIVNRRPELMPQVVTSCKNIARKYPDLLVLDTLIKECGADSVVEEEAKVSLIWMLGEFCEFTENGVDIIHKYIEELMMHEPSVQLSVLSAVVKMFLRDPQRMEPVLNTVLDALTTQSSDPDIRDRAYAYWRLLSKGIGVAKMKQIVHGQQTAVAVESTFSDAMTMGDLLKSVNTAAAVFAKPAQSFLSKYGFVDGEGSEDDEEDGEPCSGQQEDESQAAAQPPLFDAGVPDLFQSQVGSNSVAQPPSAVSHKDPLEGLLGGAAAPPATVQQKVVAQPTVLDDLFS</sequence>
<reference evidence="9" key="1">
    <citation type="journal article" date="2012" name="Proc. Natl. Acad. Sci. U.S.A.">
        <title>Antigenic diversity is generated by distinct evolutionary mechanisms in African trypanosome species.</title>
        <authorList>
            <person name="Jackson A.P."/>
            <person name="Berry A."/>
            <person name="Aslett M."/>
            <person name="Allison H.C."/>
            <person name="Burton P."/>
            <person name="Vavrova-Anderson J."/>
            <person name="Brown R."/>
            <person name="Browne H."/>
            <person name="Corton N."/>
            <person name="Hauser H."/>
            <person name="Gamble J."/>
            <person name="Gilderthorp R."/>
            <person name="Marcello L."/>
            <person name="McQuillan J."/>
            <person name="Otto T.D."/>
            <person name="Quail M.A."/>
            <person name="Sanders M.J."/>
            <person name="van Tonder A."/>
            <person name="Ginger M.L."/>
            <person name="Field M.C."/>
            <person name="Barry J.D."/>
            <person name="Hertz-Fowler C."/>
            <person name="Berriman M."/>
        </authorList>
    </citation>
    <scope>NUCLEOTIDE SEQUENCE</scope>
    <source>
        <strain evidence="9">IL3000</strain>
    </source>
</reference>
<dbReference type="InterPro" id="IPR011989">
    <property type="entry name" value="ARM-like"/>
</dbReference>
<evidence type="ECO:0000256" key="4">
    <source>
        <dbReference type="ARBA" id="ARBA00022927"/>
    </source>
</evidence>
<dbReference type="GO" id="GO:0016192">
    <property type="term" value="P:vesicle-mediated transport"/>
    <property type="evidence" value="ECO:0007669"/>
    <property type="project" value="InterPro"/>
</dbReference>
<accession>G0UX01</accession>
<dbReference type="InterPro" id="IPR026739">
    <property type="entry name" value="AP_beta"/>
</dbReference>
<keyword evidence="3 6" id="KW-0813">Transport</keyword>
<dbReference type="Pfam" id="PF01602">
    <property type="entry name" value="Adaptin_N"/>
    <property type="match status" value="1"/>
</dbReference>
<dbReference type="InterPro" id="IPR016342">
    <property type="entry name" value="AP_complex_bsu_1_2_4"/>
</dbReference>
<name>G0UX01_TRYCI</name>
<dbReference type="AlphaFoldDB" id="G0UX01"/>
<protein>
    <recommendedName>
        <fullName evidence="6">AP complex subunit beta</fullName>
    </recommendedName>
</protein>
<feature type="region of interest" description="Disordered" evidence="7">
    <location>
        <begin position="601"/>
        <end position="673"/>
    </location>
</feature>
<evidence type="ECO:0000256" key="7">
    <source>
        <dbReference type="SAM" id="MobiDB-lite"/>
    </source>
</evidence>
<dbReference type="GO" id="GO:0006886">
    <property type="term" value="P:intracellular protein transport"/>
    <property type="evidence" value="ECO:0007669"/>
    <property type="project" value="InterPro"/>
</dbReference>
<dbReference type="GO" id="GO:0012505">
    <property type="term" value="C:endomembrane system"/>
    <property type="evidence" value="ECO:0007669"/>
    <property type="project" value="UniProtKB-SubCell"/>
</dbReference>
<comment type="similarity">
    <text evidence="2 6">Belongs to the adaptor complexes large subunit family.</text>
</comment>
<organism evidence="9">
    <name type="scientific">Trypanosoma congolense (strain IL3000)</name>
    <dbReference type="NCBI Taxonomy" id="1068625"/>
    <lineage>
        <taxon>Eukaryota</taxon>
        <taxon>Discoba</taxon>
        <taxon>Euglenozoa</taxon>
        <taxon>Kinetoplastea</taxon>
        <taxon>Metakinetoplastina</taxon>
        <taxon>Trypanosomatida</taxon>
        <taxon>Trypanosomatidae</taxon>
        <taxon>Trypanosoma</taxon>
        <taxon>Nannomonas</taxon>
    </lineage>
</organism>
<evidence type="ECO:0000313" key="9">
    <source>
        <dbReference type="EMBL" id="CCC93918.1"/>
    </source>
</evidence>
<evidence type="ECO:0000256" key="1">
    <source>
        <dbReference type="ARBA" id="ARBA00004308"/>
    </source>
</evidence>
<feature type="compositionally biased region" description="Acidic residues" evidence="7">
    <location>
        <begin position="606"/>
        <end position="626"/>
    </location>
</feature>
<evidence type="ECO:0000256" key="3">
    <source>
        <dbReference type="ARBA" id="ARBA00022448"/>
    </source>
</evidence>
<feature type="domain" description="Clathrin/coatomer adaptor adaptin-like N-terminal" evidence="8">
    <location>
        <begin position="34"/>
        <end position="545"/>
    </location>
</feature>
<dbReference type="InterPro" id="IPR002553">
    <property type="entry name" value="Clathrin/coatomer_adapt-like_N"/>
</dbReference>
<dbReference type="SUPFAM" id="SSF48371">
    <property type="entry name" value="ARM repeat"/>
    <property type="match status" value="1"/>
</dbReference>
<dbReference type="Gene3D" id="1.25.10.10">
    <property type="entry name" value="Leucine-rich Repeat Variant"/>
    <property type="match status" value="1"/>
</dbReference>
<dbReference type="GO" id="GO:0030276">
    <property type="term" value="F:clathrin binding"/>
    <property type="evidence" value="ECO:0007669"/>
    <property type="project" value="InterPro"/>
</dbReference>
<keyword evidence="4 6" id="KW-0653">Protein transport</keyword>
<dbReference type="GO" id="GO:0030117">
    <property type="term" value="C:membrane coat"/>
    <property type="evidence" value="ECO:0007669"/>
    <property type="project" value="InterPro"/>
</dbReference>
<dbReference type="EMBL" id="HE575323">
    <property type="protein sequence ID" value="CCC93918.1"/>
    <property type="molecule type" value="Genomic_DNA"/>
</dbReference>
<feature type="compositionally biased region" description="Polar residues" evidence="7">
    <location>
        <begin position="643"/>
        <end position="654"/>
    </location>
</feature>
<dbReference type="PIRSF" id="PIRSF002291">
    <property type="entry name" value="AP_complex_beta"/>
    <property type="match status" value="1"/>
</dbReference>
<comment type="subcellular location">
    <subcellularLocation>
        <location evidence="1">Endomembrane system</location>
    </subcellularLocation>
</comment>
<proteinExistence type="inferred from homology"/>
<dbReference type="PANTHER" id="PTHR11134">
    <property type="entry name" value="ADAPTOR COMPLEX SUBUNIT BETA FAMILY MEMBER"/>
    <property type="match status" value="1"/>
</dbReference>